<evidence type="ECO:0000313" key="3">
    <source>
        <dbReference type="Proteomes" id="UP001178322"/>
    </source>
</evidence>
<evidence type="ECO:0000256" key="1">
    <source>
        <dbReference type="SAM" id="MobiDB-lite"/>
    </source>
</evidence>
<evidence type="ECO:0008006" key="4">
    <source>
        <dbReference type="Google" id="ProtNLM"/>
    </source>
</evidence>
<dbReference type="EMBL" id="CP126101">
    <property type="protein sequence ID" value="WHY53883.1"/>
    <property type="molecule type" value="Genomic_DNA"/>
</dbReference>
<feature type="compositionally biased region" description="Basic and acidic residues" evidence="1">
    <location>
        <begin position="86"/>
        <end position="95"/>
    </location>
</feature>
<sequence length="95" mass="10375">MSIEMSLLFGAIGTVLGVLGAIITMKKDSKNQGASEASITTKVDYIARGVDDIRLDQRAQASKIESMNEKLIRVDESSKQAHKRIDKLEGISHES</sequence>
<accession>A0AAX3X498</accession>
<reference evidence="2" key="1">
    <citation type="submission" date="2023-05" db="EMBL/GenBank/DDBJ databases">
        <title>Comparative genomics of Bacillaceae isolates and their secondary metabolite potential.</title>
        <authorList>
            <person name="Song L."/>
            <person name="Nielsen L.J."/>
            <person name="Mohite O."/>
            <person name="Xu X."/>
            <person name="Weber T."/>
            <person name="Kovacs A.T."/>
        </authorList>
    </citation>
    <scope>NUCLEOTIDE SEQUENCE</scope>
    <source>
        <strain evidence="2">LY1</strain>
    </source>
</reference>
<proteinExistence type="predicted"/>
<dbReference type="Proteomes" id="UP001178322">
    <property type="component" value="Chromosome"/>
</dbReference>
<organism evidence="2 3">
    <name type="scientific">Lysinibacillus pakistanensis</name>
    <dbReference type="NCBI Taxonomy" id="759811"/>
    <lineage>
        <taxon>Bacteria</taxon>
        <taxon>Bacillati</taxon>
        <taxon>Bacillota</taxon>
        <taxon>Bacilli</taxon>
        <taxon>Bacillales</taxon>
        <taxon>Bacillaceae</taxon>
        <taxon>Lysinibacillus</taxon>
    </lineage>
</organism>
<name>A0AAX3X498_9BACI</name>
<dbReference type="AlphaFoldDB" id="A0AAX3X498"/>
<feature type="region of interest" description="Disordered" evidence="1">
    <location>
        <begin position="75"/>
        <end position="95"/>
    </location>
</feature>
<gene>
    <name evidence="2" type="ORF">QNH24_11785</name>
</gene>
<protein>
    <recommendedName>
        <fullName evidence="4">Holin</fullName>
    </recommendedName>
</protein>
<dbReference type="RefSeq" id="WP_283872378.1">
    <property type="nucleotide sequence ID" value="NZ_CP126101.1"/>
</dbReference>
<evidence type="ECO:0000313" key="2">
    <source>
        <dbReference type="EMBL" id="WHY53883.1"/>
    </source>
</evidence>